<dbReference type="Proteomes" id="UP000591131">
    <property type="component" value="Unassembled WGS sequence"/>
</dbReference>
<accession>A0A7J6LIN8</accession>
<sequence>MTSGRIMFAPTILQAYARMLRTLKEAMPGDVLTQREMRLALRGSLRDNYSLYPEQAVLQELNDTINMLRYNIVQSEIVPSSSPGEARMRVTLTQEHISQGKPIELRPPWEEATTISADEFENAVDNPVNLCRAIRASSVLLSVAVELHFLLEVSHVFGNKQFNVNAGEEEINDMFEHLDRYYQTE</sequence>
<dbReference type="OrthoDB" id="10360947at2759"/>
<organism evidence="1 2">
    <name type="scientific">Perkinsus chesapeaki</name>
    <name type="common">Clam parasite</name>
    <name type="synonym">Perkinsus andrewsi</name>
    <dbReference type="NCBI Taxonomy" id="330153"/>
    <lineage>
        <taxon>Eukaryota</taxon>
        <taxon>Sar</taxon>
        <taxon>Alveolata</taxon>
        <taxon>Perkinsozoa</taxon>
        <taxon>Perkinsea</taxon>
        <taxon>Perkinsida</taxon>
        <taxon>Perkinsidae</taxon>
        <taxon>Perkinsus</taxon>
    </lineage>
</organism>
<reference evidence="1 2" key="1">
    <citation type="submission" date="2020-04" db="EMBL/GenBank/DDBJ databases">
        <title>Perkinsus chesapeaki whole genome sequence.</title>
        <authorList>
            <person name="Bogema D.R."/>
        </authorList>
    </citation>
    <scope>NUCLEOTIDE SEQUENCE [LARGE SCALE GENOMIC DNA]</scope>
    <source>
        <strain evidence="1">ATCC PRA-425</strain>
    </source>
</reference>
<evidence type="ECO:0000313" key="2">
    <source>
        <dbReference type="Proteomes" id="UP000591131"/>
    </source>
</evidence>
<protein>
    <submittedName>
        <fullName evidence="1">Uncharacterized protein</fullName>
    </submittedName>
</protein>
<name>A0A7J6LIN8_PERCH</name>
<dbReference type="EMBL" id="JAAPAO010000475">
    <property type="protein sequence ID" value="KAF4658890.1"/>
    <property type="molecule type" value="Genomic_DNA"/>
</dbReference>
<comment type="caution">
    <text evidence="1">The sequence shown here is derived from an EMBL/GenBank/DDBJ whole genome shotgun (WGS) entry which is preliminary data.</text>
</comment>
<evidence type="ECO:0000313" key="1">
    <source>
        <dbReference type="EMBL" id="KAF4658890.1"/>
    </source>
</evidence>
<gene>
    <name evidence="1" type="ORF">FOL47_007796</name>
</gene>
<keyword evidence="2" id="KW-1185">Reference proteome</keyword>
<dbReference type="AlphaFoldDB" id="A0A7J6LIN8"/>
<proteinExistence type="predicted"/>